<dbReference type="VEuPathDB" id="PlasmoDB:POWCR01_050016300"/>
<name>A0A1C3KP81_PLAOA</name>
<reference evidence="3 4" key="1">
    <citation type="submission" date="2016-06" db="EMBL/GenBank/DDBJ databases">
        <authorList>
            <consortium name="Pathogen Informatics"/>
        </authorList>
    </citation>
    <scope>NUCLEOTIDE SEQUENCE [LARGE SCALE GENOMIC DNA]</scope>
    <source>
        <strain evidence="3">PowCR01</strain>
    </source>
</reference>
<evidence type="ECO:0000256" key="1">
    <source>
        <dbReference type="SAM" id="MobiDB-lite"/>
    </source>
</evidence>
<accession>A0A1C3KP81</accession>
<sequence>MIQLRCMMKHVKNVLEFFVLILTYVGIFSILCFYCLMKKVKDIIKYNLCFKLHLRKSFHNFFYKCTLENGKKKCKMLFFTLMTLFKKENNIKRISLKKKIKKTPKHIYIVLKMSDIVMLNKRKLLNYILNIVIYLYERKIPYVTIYVADTFFNVAFYDDLTQSLYEHNFFMNGVIKAGSGDSGGSRGSYSNRGEGCAHLILPPVDEFVVTKFTCPLKDISIGKEKRKSSKTYYTYEKFSLHLKFTNKGNSHDKLIDIAERSNVSSEGQPMTGEKLLVCNKNVETIIKTIFDFDRNEFYHNDNKDKWFVRALHRLSLFWRLVDVVKGLPSPQWGRVFCMLRGKFPCVLLPIYEIGEIIMLCTRWLLKGGYTHQWERKGKRQEKREKGKKTGKQKERQAEEKEYRQSDFNPKGQEERAEGAESGEGMATRKNGMGKENSLEFLCRLFDKSTLQKDESMETMKSLIRNNIPLYVKPLYEDIFGDDFEKVFNYTPVDVVLSLRVGLRDYLLSTLICYKTQNCYDKNHFRIFQNFRSYFVQYCSSFFFLYSVVHPFKKNGIQPWVLSDSELYEFYSYNVRSVNKALDYYSASMQRYGT</sequence>
<feature type="transmembrane region" description="Helical" evidence="2">
    <location>
        <begin position="17"/>
        <end position="37"/>
    </location>
</feature>
<evidence type="ECO:0000256" key="2">
    <source>
        <dbReference type="SAM" id="Phobius"/>
    </source>
</evidence>
<feature type="region of interest" description="Disordered" evidence="1">
    <location>
        <begin position="375"/>
        <end position="431"/>
    </location>
</feature>
<organism evidence="3 4">
    <name type="scientific">Plasmodium ovale</name>
    <name type="common">malaria parasite P. ovale</name>
    <dbReference type="NCBI Taxonomy" id="36330"/>
    <lineage>
        <taxon>Eukaryota</taxon>
        <taxon>Sar</taxon>
        <taxon>Alveolata</taxon>
        <taxon>Apicomplexa</taxon>
        <taxon>Aconoidasida</taxon>
        <taxon>Haemosporida</taxon>
        <taxon>Plasmodiidae</taxon>
        <taxon>Plasmodium</taxon>
        <taxon>Plasmodium (Plasmodium)</taxon>
    </lineage>
</organism>
<evidence type="ECO:0000313" key="3">
    <source>
        <dbReference type="EMBL" id="SBT75871.1"/>
    </source>
</evidence>
<keyword evidence="2" id="KW-0472">Membrane</keyword>
<gene>
    <name evidence="3" type="primary">PowCR01_050016300</name>
    <name evidence="3" type="ORF">POWCR01_050016300</name>
</gene>
<dbReference type="OrthoDB" id="380113at2759"/>
<feature type="compositionally biased region" description="Basic and acidic residues" evidence="1">
    <location>
        <begin position="391"/>
        <end position="404"/>
    </location>
</feature>
<feature type="compositionally biased region" description="Basic residues" evidence="1">
    <location>
        <begin position="376"/>
        <end position="390"/>
    </location>
</feature>
<evidence type="ECO:0000313" key="4">
    <source>
        <dbReference type="Proteomes" id="UP000243200"/>
    </source>
</evidence>
<dbReference type="Proteomes" id="UP000243200">
    <property type="component" value="Chromosome 5"/>
</dbReference>
<dbReference type="EMBL" id="LT594509">
    <property type="protein sequence ID" value="SBT75871.1"/>
    <property type="molecule type" value="Genomic_DNA"/>
</dbReference>
<dbReference type="AlphaFoldDB" id="A0A1C3KP81"/>
<dbReference type="VEuPathDB" id="PlasmoDB:PocGH01_05021100"/>
<keyword evidence="2" id="KW-1133">Transmembrane helix</keyword>
<keyword evidence="2" id="KW-0812">Transmembrane</keyword>
<protein>
    <submittedName>
        <fullName evidence="3">Uncharacterized protein</fullName>
    </submittedName>
</protein>
<proteinExistence type="predicted"/>